<name>A0AAU7JER6_9HYPH</name>
<protein>
    <submittedName>
        <fullName evidence="1">Uncharacterized protein</fullName>
    </submittedName>
</protein>
<dbReference type="EMBL" id="CP157484">
    <property type="protein sequence ID" value="XBO38695.1"/>
    <property type="molecule type" value="Genomic_DNA"/>
</dbReference>
<evidence type="ECO:0000313" key="1">
    <source>
        <dbReference type="EMBL" id="XBO38695.1"/>
    </source>
</evidence>
<organism evidence="1">
    <name type="scientific">Alsobacter sp. KACC 23698</name>
    <dbReference type="NCBI Taxonomy" id="3149229"/>
    <lineage>
        <taxon>Bacteria</taxon>
        <taxon>Pseudomonadati</taxon>
        <taxon>Pseudomonadota</taxon>
        <taxon>Alphaproteobacteria</taxon>
        <taxon>Hyphomicrobiales</taxon>
        <taxon>Alsobacteraceae</taxon>
        <taxon>Alsobacter</taxon>
    </lineage>
</organism>
<proteinExistence type="predicted"/>
<dbReference type="RefSeq" id="WP_406855536.1">
    <property type="nucleotide sequence ID" value="NZ_CP157484.1"/>
</dbReference>
<dbReference type="AlphaFoldDB" id="A0AAU7JER6"/>
<accession>A0AAU7JER6</accession>
<gene>
    <name evidence="1" type="ORF">ABEG18_23870</name>
</gene>
<sequence length="273" mass="28600">MSRRRARKSRRGLSNARRRLAGIAILATLAALLTALLLGHADANRLEPSEPGATSAAPARTSAAAWVKVNRPIPMFSLDTPLLPRDPRALVARRHVEGGGREEVHSFGAVGSAAGFASIAAYRPGSEAVAPGTLFLEAARRAAEAGLAVTRSSVPTPMATKFGQAETADILLAADGVEHACVAWRIMGEDAQLRLTGWQCGGAGKAVDRLTLACALDRLDLVGAGDDAALKAYFSRAERNRLPQCGSKAAPGARRAAWLDPEIDPSGLLRSQS</sequence>
<reference evidence="1" key="1">
    <citation type="submission" date="2024-05" db="EMBL/GenBank/DDBJ databases">
        <authorList>
            <person name="Kim S."/>
            <person name="Heo J."/>
            <person name="Choi H."/>
            <person name="Choi Y."/>
            <person name="Kwon S.-W."/>
            <person name="Kim Y."/>
        </authorList>
    </citation>
    <scope>NUCLEOTIDE SEQUENCE</scope>
    <source>
        <strain evidence="1">KACC 23698</strain>
    </source>
</reference>